<comment type="caution">
    <text evidence="7">The sequence shown here is derived from an EMBL/GenBank/DDBJ whole genome shotgun (WGS) entry which is preliminary data.</text>
</comment>
<sequence>MHCQFWKRYYPYTDHGSLSDPNGTIVAESESAAAARRCRLHTIRSCLCQQVVVGFAGYFFLPFTSHQGLLWQQPVLDLAEQESVYKVLDTINSAIPWRSLFPDDLCISAPHGVVCDYFSELNSTELETAHIVELSFGYVSEYSPNPPCSTNSTLNPLIFTSFKFLRKLFFYKCFNESRVSVPDVTPSFASSMEELVFIENPSLVGPLSGILRNFTSLRRLVLTGNGVYGGIPDALGDLVNLEEITLSRNQLGGEVPENVENLQKLRVLDLSYNNFYGYIPESLGSLTELLKLDLSSNGFVDKIPESFSHMQNLEFLDLSFNQFGNFGVPLFLGKMPRLREVYLRGNLLGGQIPEIWENLGGIYRIGFSDMGLVGNIPSSMGLYLKNVCYLGLDNNKLEGTVPEEFGLIGEKLKLAGNRDLCIDEKMRYTSCW</sequence>
<dbReference type="EMBL" id="JARAOO010000003">
    <property type="protein sequence ID" value="KAJ7977215.1"/>
    <property type="molecule type" value="Genomic_DNA"/>
</dbReference>
<dbReference type="InterPro" id="IPR003591">
    <property type="entry name" value="Leu-rich_rpt_typical-subtyp"/>
</dbReference>
<keyword evidence="5" id="KW-0472">Membrane</keyword>
<reference evidence="7" key="1">
    <citation type="journal article" date="2023" name="Science">
        <title>Elucidation of the pathway for biosynthesis of saponin adjuvants from the soapbark tree.</title>
        <authorList>
            <person name="Reed J."/>
            <person name="Orme A."/>
            <person name="El-Demerdash A."/>
            <person name="Owen C."/>
            <person name="Martin L.B.B."/>
            <person name="Misra R.C."/>
            <person name="Kikuchi S."/>
            <person name="Rejzek M."/>
            <person name="Martin A.C."/>
            <person name="Harkess A."/>
            <person name="Leebens-Mack J."/>
            <person name="Louveau T."/>
            <person name="Stephenson M.J."/>
            <person name="Osbourn A."/>
        </authorList>
    </citation>
    <scope>NUCLEOTIDE SEQUENCE</scope>
    <source>
        <tissue evidence="7">Leaf</tissue>
    </source>
</reference>
<comment type="subcellular location">
    <subcellularLocation>
        <location evidence="1">Membrane</location>
    </subcellularLocation>
</comment>
<dbReference type="InterPro" id="IPR032675">
    <property type="entry name" value="LRR_dom_sf"/>
</dbReference>
<dbReference type="GO" id="GO:0016020">
    <property type="term" value="C:membrane"/>
    <property type="evidence" value="ECO:0007669"/>
    <property type="project" value="UniProtKB-SubCell"/>
</dbReference>
<dbReference type="SUPFAM" id="SSF52058">
    <property type="entry name" value="L domain-like"/>
    <property type="match status" value="1"/>
</dbReference>
<keyword evidence="2" id="KW-0433">Leucine-rich repeat</keyword>
<dbReference type="GO" id="GO:0016301">
    <property type="term" value="F:kinase activity"/>
    <property type="evidence" value="ECO:0007669"/>
    <property type="project" value="UniProtKB-KW"/>
</dbReference>
<dbReference type="PANTHER" id="PTHR47988">
    <property type="entry name" value="SOMATIC EMBRYOGENESIS RECEPTOR KINASE 1"/>
    <property type="match status" value="1"/>
</dbReference>
<keyword evidence="7" id="KW-0418">Kinase</keyword>
<dbReference type="AlphaFoldDB" id="A0AAD7VIX2"/>
<evidence type="ECO:0000256" key="2">
    <source>
        <dbReference type="ARBA" id="ARBA00022614"/>
    </source>
</evidence>
<dbReference type="KEGG" id="qsa:O6P43_006877"/>
<evidence type="ECO:0000313" key="8">
    <source>
        <dbReference type="Proteomes" id="UP001163823"/>
    </source>
</evidence>
<evidence type="ECO:0000256" key="3">
    <source>
        <dbReference type="ARBA" id="ARBA00022729"/>
    </source>
</evidence>
<evidence type="ECO:0000313" key="7">
    <source>
        <dbReference type="EMBL" id="KAJ7977215.1"/>
    </source>
</evidence>
<keyword evidence="6" id="KW-0325">Glycoprotein</keyword>
<accession>A0AAD7VIX2</accession>
<dbReference type="Proteomes" id="UP001163823">
    <property type="component" value="Chromosome 3"/>
</dbReference>
<evidence type="ECO:0000256" key="4">
    <source>
        <dbReference type="ARBA" id="ARBA00022737"/>
    </source>
</evidence>
<dbReference type="InterPro" id="IPR001611">
    <property type="entry name" value="Leu-rich_rpt"/>
</dbReference>
<dbReference type="Gene3D" id="3.80.10.10">
    <property type="entry name" value="Ribonuclease Inhibitor"/>
    <property type="match status" value="2"/>
</dbReference>
<name>A0AAD7VIX2_QUISA</name>
<keyword evidence="8" id="KW-1185">Reference proteome</keyword>
<proteinExistence type="predicted"/>
<keyword evidence="7" id="KW-0808">Transferase</keyword>
<gene>
    <name evidence="7" type="ORF">O6P43_006877</name>
</gene>
<keyword evidence="4" id="KW-0677">Repeat</keyword>
<dbReference type="FunFam" id="3.80.10.10:FF:000041">
    <property type="entry name" value="LRR receptor-like serine/threonine-protein kinase ERECTA"/>
    <property type="match status" value="1"/>
</dbReference>
<protein>
    <submittedName>
        <fullName evidence="7">Leucine-rich repeat receptor-like protein kinase family protein</fullName>
    </submittedName>
</protein>
<dbReference type="SMART" id="SM00369">
    <property type="entry name" value="LRR_TYP"/>
    <property type="match status" value="5"/>
</dbReference>
<evidence type="ECO:0000256" key="6">
    <source>
        <dbReference type="ARBA" id="ARBA00023180"/>
    </source>
</evidence>
<keyword evidence="3" id="KW-0732">Signal</keyword>
<keyword evidence="7" id="KW-0675">Receptor</keyword>
<dbReference type="Pfam" id="PF13855">
    <property type="entry name" value="LRR_8"/>
    <property type="match status" value="1"/>
</dbReference>
<organism evidence="7 8">
    <name type="scientific">Quillaja saponaria</name>
    <name type="common">Soap bark tree</name>
    <dbReference type="NCBI Taxonomy" id="32244"/>
    <lineage>
        <taxon>Eukaryota</taxon>
        <taxon>Viridiplantae</taxon>
        <taxon>Streptophyta</taxon>
        <taxon>Embryophyta</taxon>
        <taxon>Tracheophyta</taxon>
        <taxon>Spermatophyta</taxon>
        <taxon>Magnoliopsida</taxon>
        <taxon>eudicotyledons</taxon>
        <taxon>Gunneridae</taxon>
        <taxon>Pentapetalae</taxon>
        <taxon>rosids</taxon>
        <taxon>fabids</taxon>
        <taxon>Fabales</taxon>
        <taxon>Quillajaceae</taxon>
        <taxon>Quillaja</taxon>
    </lineage>
</organism>
<evidence type="ECO:0000256" key="5">
    <source>
        <dbReference type="ARBA" id="ARBA00023136"/>
    </source>
</evidence>
<evidence type="ECO:0000256" key="1">
    <source>
        <dbReference type="ARBA" id="ARBA00004370"/>
    </source>
</evidence>
<dbReference type="Pfam" id="PF00560">
    <property type="entry name" value="LRR_1"/>
    <property type="match status" value="2"/>
</dbReference>